<organism evidence="2 3">
    <name type="scientific">Pleuronectes platessa</name>
    <name type="common">European plaice</name>
    <dbReference type="NCBI Taxonomy" id="8262"/>
    <lineage>
        <taxon>Eukaryota</taxon>
        <taxon>Metazoa</taxon>
        <taxon>Chordata</taxon>
        <taxon>Craniata</taxon>
        <taxon>Vertebrata</taxon>
        <taxon>Euteleostomi</taxon>
        <taxon>Actinopterygii</taxon>
        <taxon>Neopterygii</taxon>
        <taxon>Teleostei</taxon>
        <taxon>Neoteleostei</taxon>
        <taxon>Acanthomorphata</taxon>
        <taxon>Carangaria</taxon>
        <taxon>Pleuronectiformes</taxon>
        <taxon>Pleuronectoidei</taxon>
        <taxon>Pleuronectidae</taxon>
        <taxon>Pleuronectes</taxon>
    </lineage>
</organism>
<feature type="compositionally biased region" description="Acidic residues" evidence="1">
    <location>
        <begin position="119"/>
        <end position="134"/>
    </location>
</feature>
<gene>
    <name evidence="2" type="ORF">PLEPLA_LOCUS5842</name>
</gene>
<feature type="region of interest" description="Disordered" evidence="1">
    <location>
        <begin position="74"/>
        <end position="146"/>
    </location>
</feature>
<accession>A0A9N7Y4H7</accession>
<reference evidence="2" key="1">
    <citation type="submission" date="2020-03" db="EMBL/GenBank/DDBJ databases">
        <authorList>
            <person name="Weist P."/>
        </authorList>
    </citation>
    <scope>NUCLEOTIDE SEQUENCE</scope>
</reference>
<dbReference type="Proteomes" id="UP001153269">
    <property type="component" value="Unassembled WGS sequence"/>
</dbReference>
<feature type="compositionally biased region" description="Basic and acidic residues" evidence="1">
    <location>
        <begin position="92"/>
        <end position="109"/>
    </location>
</feature>
<evidence type="ECO:0000256" key="1">
    <source>
        <dbReference type="SAM" id="MobiDB-lite"/>
    </source>
</evidence>
<dbReference type="EMBL" id="CADEAL010000300">
    <property type="protein sequence ID" value="CAB1418020.1"/>
    <property type="molecule type" value="Genomic_DNA"/>
</dbReference>
<protein>
    <submittedName>
        <fullName evidence="2">Uncharacterized protein</fullName>
    </submittedName>
</protein>
<name>A0A9N7Y4H7_PLEPL</name>
<comment type="caution">
    <text evidence="2">The sequence shown here is derived from an EMBL/GenBank/DDBJ whole genome shotgun (WGS) entry which is preliminary data.</text>
</comment>
<proteinExistence type="predicted"/>
<dbReference type="AlphaFoldDB" id="A0A9N7Y4H7"/>
<feature type="region of interest" description="Disordered" evidence="1">
    <location>
        <begin position="39"/>
        <end position="61"/>
    </location>
</feature>
<evidence type="ECO:0000313" key="2">
    <source>
        <dbReference type="EMBL" id="CAB1418020.1"/>
    </source>
</evidence>
<sequence length="248" mass="27149">MELGCSREEATWFVAAAGESSTFREEPLSAPSLHLGFKRSQSVSEGQGMHSRRGRELQISPGYHVFRRDQIGASTETELRTNAAPVKAGHNGGDHSSEAVESLKGHDNSHVGQTGNFVDADDDDDDDDDNDGDGIGDRPTGGLEGRQLDLGRIQALSGCHYLSVSVSPSTGLAYRQSHWHVIVWKGRQGQSESRGLCERTSLEETTPKLLRPFKGDVEPSGEDYKDNKMEGRNIKLGREMVQGVVRSW</sequence>
<keyword evidence="3" id="KW-1185">Reference proteome</keyword>
<evidence type="ECO:0000313" key="3">
    <source>
        <dbReference type="Proteomes" id="UP001153269"/>
    </source>
</evidence>